<dbReference type="PRINTS" id="PR00370">
    <property type="entry name" value="FMOXYGENASE"/>
</dbReference>
<dbReference type="GO" id="GO:0004499">
    <property type="term" value="F:N,N-dimethylaniline monooxygenase activity"/>
    <property type="evidence" value="ECO:0007669"/>
    <property type="project" value="InterPro"/>
</dbReference>
<comment type="similarity">
    <text evidence="1">Belongs to the FMO family.</text>
</comment>
<dbReference type="Gene3D" id="3.50.50.60">
    <property type="entry name" value="FAD/NAD(P)-binding domain"/>
    <property type="match status" value="1"/>
</dbReference>
<dbReference type="GeneID" id="54577011"/>
<evidence type="ECO:0000256" key="2">
    <source>
        <dbReference type="ARBA" id="ARBA00022630"/>
    </source>
</evidence>
<evidence type="ECO:0000256" key="1">
    <source>
        <dbReference type="ARBA" id="ARBA00009183"/>
    </source>
</evidence>
<gene>
    <name evidence="6" type="ORF">BU26DRAFT_426545</name>
</gene>
<organism evidence="6 7">
    <name type="scientific">Trematosphaeria pertusa</name>
    <dbReference type="NCBI Taxonomy" id="390896"/>
    <lineage>
        <taxon>Eukaryota</taxon>
        <taxon>Fungi</taxon>
        <taxon>Dikarya</taxon>
        <taxon>Ascomycota</taxon>
        <taxon>Pezizomycotina</taxon>
        <taxon>Dothideomycetes</taxon>
        <taxon>Pleosporomycetidae</taxon>
        <taxon>Pleosporales</taxon>
        <taxon>Massarineae</taxon>
        <taxon>Trematosphaeriaceae</taxon>
        <taxon>Trematosphaeria</taxon>
    </lineage>
</organism>
<dbReference type="GO" id="GO:0050660">
    <property type="term" value="F:flavin adenine dinucleotide binding"/>
    <property type="evidence" value="ECO:0007669"/>
    <property type="project" value="InterPro"/>
</dbReference>
<dbReference type="OrthoDB" id="66881at2759"/>
<dbReference type="PANTHER" id="PTHR23023">
    <property type="entry name" value="DIMETHYLANILINE MONOOXYGENASE"/>
    <property type="match status" value="1"/>
</dbReference>
<dbReference type="InterPro" id="IPR020946">
    <property type="entry name" value="Flavin_mOase-like"/>
</dbReference>
<dbReference type="InterPro" id="IPR000960">
    <property type="entry name" value="Flavin_mOase"/>
</dbReference>
<name>A0A6A6IFZ5_9PLEO</name>
<dbReference type="PIRSF" id="PIRSF000332">
    <property type="entry name" value="FMO"/>
    <property type="match status" value="1"/>
</dbReference>
<dbReference type="Proteomes" id="UP000800094">
    <property type="component" value="Unassembled WGS sequence"/>
</dbReference>
<dbReference type="Pfam" id="PF00743">
    <property type="entry name" value="FMO-like"/>
    <property type="match status" value="1"/>
</dbReference>
<keyword evidence="7" id="KW-1185">Reference proteome</keyword>
<evidence type="ECO:0000313" key="6">
    <source>
        <dbReference type="EMBL" id="KAF2249351.1"/>
    </source>
</evidence>
<protein>
    <submittedName>
        <fullName evidence="6">FAD/NAD(P)-binding domain-containing protein</fullName>
    </submittedName>
</protein>
<keyword evidence="3" id="KW-0274">FAD</keyword>
<dbReference type="InterPro" id="IPR036188">
    <property type="entry name" value="FAD/NAD-bd_sf"/>
</dbReference>
<accession>A0A6A6IFZ5</accession>
<proteinExistence type="inferred from homology"/>
<dbReference type="RefSeq" id="XP_033684355.1">
    <property type="nucleotide sequence ID" value="XM_033823681.1"/>
</dbReference>
<keyword evidence="2" id="KW-0285">Flavoprotein</keyword>
<evidence type="ECO:0000256" key="3">
    <source>
        <dbReference type="ARBA" id="ARBA00022827"/>
    </source>
</evidence>
<reference evidence="6" key="1">
    <citation type="journal article" date="2020" name="Stud. Mycol.">
        <title>101 Dothideomycetes genomes: a test case for predicting lifestyles and emergence of pathogens.</title>
        <authorList>
            <person name="Haridas S."/>
            <person name="Albert R."/>
            <person name="Binder M."/>
            <person name="Bloem J."/>
            <person name="Labutti K."/>
            <person name="Salamov A."/>
            <person name="Andreopoulos B."/>
            <person name="Baker S."/>
            <person name="Barry K."/>
            <person name="Bills G."/>
            <person name="Bluhm B."/>
            <person name="Cannon C."/>
            <person name="Castanera R."/>
            <person name="Culley D."/>
            <person name="Daum C."/>
            <person name="Ezra D."/>
            <person name="Gonzalez J."/>
            <person name="Henrissat B."/>
            <person name="Kuo A."/>
            <person name="Liang C."/>
            <person name="Lipzen A."/>
            <person name="Lutzoni F."/>
            <person name="Magnuson J."/>
            <person name="Mondo S."/>
            <person name="Nolan M."/>
            <person name="Ohm R."/>
            <person name="Pangilinan J."/>
            <person name="Park H.-J."/>
            <person name="Ramirez L."/>
            <person name="Alfaro M."/>
            <person name="Sun H."/>
            <person name="Tritt A."/>
            <person name="Yoshinaga Y."/>
            <person name="Zwiers L.-H."/>
            <person name="Turgeon B."/>
            <person name="Goodwin S."/>
            <person name="Spatafora J."/>
            <person name="Crous P."/>
            <person name="Grigoriev I."/>
        </authorList>
    </citation>
    <scope>NUCLEOTIDE SEQUENCE</scope>
    <source>
        <strain evidence="6">CBS 122368</strain>
    </source>
</reference>
<evidence type="ECO:0000256" key="4">
    <source>
        <dbReference type="ARBA" id="ARBA00022857"/>
    </source>
</evidence>
<evidence type="ECO:0000313" key="7">
    <source>
        <dbReference type="Proteomes" id="UP000800094"/>
    </source>
</evidence>
<dbReference type="EMBL" id="ML987195">
    <property type="protein sequence ID" value="KAF2249351.1"/>
    <property type="molecule type" value="Genomic_DNA"/>
</dbReference>
<sequence length="514" mass="57984">MVGALGLVALKNLAEEGFDVTGFERNGYVGGLWQYTQEDKTSVMRETVTNISKERGCFTDFEFPADVPTHPSAAQVQQYLLEYTKQFNLEPRTRLNTNVRRVTFDEKRHKWALDIEDRPTEYFDKVVVSVGANNVPNIPTIEGMHKFEGECIHSRAFKSRPEDLRDKRVMVVGFANTAADTATQLVGHASKIYLSHTHGNYIIPRVIDGRSGDHSLSYRLVNVHNFMTCYFPNLAEKMFNAFVKKLQNKCFTIRPEWGFEPAPSLKQSIPIVSDDLVSCLENSSVESVQGIKRILAGKKVELENGELVEVGTIVLCTGYKSDFSIVDPEYDPTRCTTKAWAAAAGSNGKPLPRLYQNMLSLQKPESLAFLGSVAFTFPAFQIYDMGTMALAQIWKGAASLPPREEMEKAVDEHHEWVCSLARNGSVYPGIAKPGPWMRWANEAAGTGANEYLGYGWKGWMFWLRDRRFCNLLMGGVYSPHLFRLFEGKRKKWDGAREAIVRANEGPYKEKDKDV</sequence>
<keyword evidence="5" id="KW-0560">Oxidoreductase</keyword>
<evidence type="ECO:0000256" key="5">
    <source>
        <dbReference type="ARBA" id="ARBA00023002"/>
    </source>
</evidence>
<dbReference type="GO" id="GO:0050661">
    <property type="term" value="F:NADP binding"/>
    <property type="evidence" value="ECO:0007669"/>
    <property type="project" value="InterPro"/>
</dbReference>
<dbReference type="InterPro" id="IPR050346">
    <property type="entry name" value="FMO-like"/>
</dbReference>
<keyword evidence="4" id="KW-0521">NADP</keyword>
<dbReference type="AlphaFoldDB" id="A0A6A6IFZ5"/>
<dbReference type="SUPFAM" id="SSF51905">
    <property type="entry name" value="FAD/NAD(P)-binding domain"/>
    <property type="match status" value="1"/>
</dbReference>